<dbReference type="PANTHER" id="PTHR42905">
    <property type="entry name" value="PHOSPHOENOLPYRUVATE CARBOXYLASE"/>
    <property type="match status" value="1"/>
</dbReference>
<organism evidence="1 2">
    <name type="scientific">Caulobacter mirabilis</name>
    <dbReference type="NCBI Taxonomy" id="69666"/>
    <lineage>
        <taxon>Bacteria</taxon>
        <taxon>Pseudomonadati</taxon>
        <taxon>Pseudomonadota</taxon>
        <taxon>Alphaproteobacteria</taxon>
        <taxon>Caulobacterales</taxon>
        <taxon>Caulobacteraceae</taxon>
        <taxon>Caulobacter</taxon>
    </lineage>
</organism>
<evidence type="ECO:0000313" key="1">
    <source>
        <dbReference type="EMBL" id="ATQ41615.1"/>
    </source>
</evidence>
<dbReference type="KEGG" id="cmb:CSW64_03890"/>
<dbReference type="OrthoDB" id="9785398at2"/>
<dbReference type="CDD" id="cd00377">
    <property type="entry name" value="ICL_PEPM"/>
    <property type="match status" value="1"/>
</dbReference>
<dbReference type="EMBL" id="CP024201">
    <property type="protein sequence ID" value="ATQ41615.1"/>
    <property type="molecule type" value="Genomic_DNA"/>
</dbReference>
<dbReference type="InterPro" id="IPR040442">
    <property type="entry name" value="Pyrv_kinase-like_dom_sf"/>
</dbReference>
<accession>A0A2D2AUH2</accession>
<dbReference type="Pfam" id="PF13714">
    <property type="entry name" value="PEP_mutase"/>
    <property type="match status" value="1"/>
</dbReference>
<sequence>MPSAVEIFRDLHAAPRGFVMPNAWDAGSAIVLAEAGFSAIATTSAGIAFSMGRPDYAVSDVGLAVSREAMFERMREIVAASPVPVNGDLEAGWGDAPEAVAETIRLAVGIGLAGGNIEDADARRGGLYDEDLAVERIAAAAEAAAVAGFVLTARTDALMVEGGGGLDGAIRRANRFRQAGADCLYAPGVTDIDDIRILADEIEGPINVVMGLGNSAGSAPALLEAGVQRISLGGSIARSALGFVRACAAELLDAGTVGFAAGQIPQGELNTLFSNGRR</sequence>
<protein>
    <submittedName>
        <fullName evidence="1">2-methylisocitrate lyase</fullName>
    </submittedName>
</protein>
<dbReference type="InterPro" id="IPR039556">
    <property type="entry name" value="ICL/PEPM"/>
</dbReference>
<keyword evidence="1" id="KW-0456">Lyase</keyword>
<dbReference type="Proteomes" id="UP000228945">
    <property type="component" value="Chromosome"/>
</dbReference>
<dbReference type="RefSeq" id="WP_099620872.1">
    <property type="nucleotide sequence ID" value="NZ_CP024201.1"/>
</dbReference>
<reference evidence="1 2" key="1">
    <citation type="submission" date="2017-10" db="EMBL/GenBank/DDBJ databases">
        <title>Genome sequence of Caulobacter mirabilis FWC38.</title>
        <authorList>
            <person name="Fiebig A."/>
            <person name="Crosson S."/>
        </authorList>
    </citation>
    <scope>NUCLEOTIDE SEQUENCE [LARGE SCALE GENOMIC DNA]</scope>
    <source>
        <strain evidence="1 2">FWC 38</strain>
    </source>
</reference>
<dbReference type="GO" id="GO:0016829">
    <property type="term" value="F:lyase activity"/>
    <property type="evidence" value="ECO:0007669"/>
    <property type="project" value="UniProtKB-KW"/>
</dbReference>
<dbReference type="Gene3D" id="3.20.20.60">
    <property type="entry name" value="Phosphoenolpyruvate-binding domains"/>
    <property type="match status" value="1"/>
</dbReference>
<keyword evidence="2" id="KW-1185">Reference proteome</keyword>
<name>A0A2D2AUH2_9CAUL</name>
<gene>
    <name evidence="1" type="ORF">CSW64_03890</name>
</gene>
<proteinExistence type="predicted"/>
<dbReference type="InterPro" id="IPR015813">
    <property type="entry name" value="Pyrv/PenolPyrv_kinase-like_dom"/>
</dbReference>
<dbReference type="AlphaFoldDB" id="A0A2D2AUH2"/>
<dbReference type="Gene3D" id="6.10.250.2750">
    <property type="match status" value="1"/>
</dbReference>
<dbReference type="PANTHER" id="PTHR42905:SF16">
    <property type="entry name" value="CARBOXYPHOSPHONOENOLPYRUVATE PHOSPHONOMUTASE-LIKE PROTEIN (AFU_ORTHOLOGUE AFUA_5G07230)"/>
    <property type="match status" value="1"/>
</dbReference>
<evidence type="ECO:0000313" key="2">
    <source>
        <dbReference type="Proteomes" id="UP000228945"/>
    </source>
</evidence>
<dbReference type="SUPFAM" id="SSF51621">
    <property type="entry name" value="Phosphoenolpyruvate/pyruvate domain"/>
    <property type="match status" value="1"/>
</dbReference>